<name>A0A3S0H6M5_9BACT</name>
<comment type="caution">
    <text evidence="1">The sequence shown here is derived from an EMBL/GenBank/DDBJ whole genome shotgun (WGS) entry which is preliminary data.</text>
</comment>
<dbReference type="Proteomes" id="UP000282184">
    <property type="component" value="Unassembled WGS sequence"/>
</dbReference>
<dbReference type="RefSeq" id="WP_126695314.1">
    <property type="nucleotide sequence ID" value="NZ_RXOF01000015.1"/>
</dbReference>
<evidence type="ECO:0000313" key="2">
    <source>
        <dbReference type="Proteomes" id="UP000282184"/>
    </source>
</evidence>
<evidence type="ECO:0000313" key="1">
    <source>
        <dbReference type="EMBL" id="RTQ46569.1"/>
    </source>
</evidence>
<sequence length="222" mass="24988">MKTVLLTWLLRPLLPAALTLTLLPSCLFPEPEVQQLPQYELSLADQAWAVPYRLGEEWRFHNAEGYERRYQVKGLAEQQLPGMVPGTQRVGYYQQGLGARLERVDSAYVERPAQNHYQATFSLTAAVPTEPTKPLAAQLNWGPVQLSIPAGAINQQQALPVDVRLLPTITLGNRQYQNVLEYTSLQTSAARVPAWQVQRLYYTKANGVVRFVEAGGTVWDRQ</sequence>
<dbReference type="EMBL" id="RXOF01000015">
    <property type="protein sequence ID" value="RTQ46569.1"/>
    <property type="molecule type" value="Genomic_DNA"/>
</dbReference>
<protein>
    <submittedName>
        <fullName evidence="1">Uncharacterized protein</fullName>
    </submittedName>
</protein>
<keyword evidence="2" id="KW-1185">Reference proteome</keyword>
<dbReference type="OrthoDB" id="883587at2"/>
<proteinExistence type="predicted"/>
<dbReference type="AlphaFoldDB" id="A0A3S0H6M5"/>
<reference evidence="1 2" key="1">
    <citation type="submission" date="2018-12" db="EMBL/GenBank/DDBJ databases">
        <title>Hymenobacter gummosus sp. nov., isolated from a spring.</title>
        <authorList>
            <person name="Nie L."/>
        </authorList>
    </citation>
    <scope>NUCLEOTIDE SEQUENCE [LARGE SCALE GENOMIC DNA]</scope>
    <source>
        <strain evidence="1 2">KCTC 52166</strain>
    </source>
</reference>
<organism evidence="1 2">
    <name type="scientific">Hymenobacter gummosus</name>
    <dbReference type="NCBI Taxonomy" id="1776032"/>
    <lineage>
        <taxon>Bacteria</taxon>
        <taxon>Pseudomonadati</taxon>
        <taxon>Bacteroidota</taxon>
        <taxon>Cytophagia</taxon>
        <taxon>Cytophagales</taxon>
        <taxon>Hymenobacteraceae</taxon>
        <taxon>Hymenobacter</taxon>
    </lineage>
</organism>
<gene>
    <name evidence="1" type="ORF">EJV47_21715</name>
</gene>
<accession>A0A3S0H6M5</accession>